<dbReference type="NCBIfam" id="NF002700">
    <property type="entry name" value="PRK02496.1"/>
    <property type="match status" value="1"/>
</dbReference>
<dbReference type="PANTHER" id="PTHR23359">
    <property type="entry name" value="NUCLEOTIDE KINASE"/>
    <property type="match status" value="1"/>
</dbReference>
<name>A0A086CHK3_9CHRO</name>
<dbReference type="SUPFAM" id="SSF52540">
    <property type="entry name" value="P-loop containing nucleoside triphosphate hydrolases"/>
    <property type="match status" value="1"/>
</dbReference>
<dbReference type="NCBIfam" id="NF011101">
    <property type="entry name" value="PRK14528.1"/>
    <property type="match status" value="1"/>
</dbReference>
<evidence type="ECO:0000313" key="8">
    <source>
        <dbReference type="EMBL" id="KFF41667.1"/>
    </source>
</evidence>
<accession>A0A086CHK3</accession>
<comment type="caution">
    <text evidence="5">Lacks conserved residue(s) required for the propagation of feature annotation.</text>
</comment>
<protein>
    <recommendedName>
        <fullName evidence="5 7">Adenylate kinase</fullName>
        <shortName evidence="5">AK</shortName>
        <ecNumber evidence="5 7">2.7.4.3</ecNumber>
    </recommendedName>
    <alternativeName>
        <fullName evidence="5">ATP-AMP transphosphorylase</fullName>
    </alternativeName>
    <alternativeName>
        <fullName evidence="5">ATP:AMP phosphotransferase</fullName>
    </alternativeName>
    <alternativeName>
        <fullName evidence="5">Adenylate monophosphate kinase</fullName>
    </alternativeName>
</protein>
<comment type="subunit">
    <text evidence="5 7">Monomer.</text>
</comment>
<feature type="binding site" evidence="5">
    <location>
        <position position="144"/>
    </location>
    <ligand>
        <name>AMP</name>
        <dbReference type="ChEBI" id="CHEBI:456215"/>
    </ligand>
</feature>
<comment type="function">
    <text evidence="5">Catalyzes the reversible transfer of the terminal phosphate group between ATP and AMP. Plays an important role in cellular energy homeostasis and in adenine nucleotide metabolism.</text>
</comment>
<dbReference type="HAMAP" id="MF_00235">
    <property type="entry name" value="Adenylate_kinase_Adk"/>
    <property type="match status" value="1"/>
</dbReference>
<feature type="binding site" evidence="5">
    <location>
        <position position="131"/>
    </location>
    <ligand>
        <name>ATP</name>
        <dbReference type="ChEBI" id="CHEBI:30616"/>
    </ligand>
</feature>
<dbReference type="PATRIC" id="fig|1527444.3.peg.521"/>
<dbReference type="EMBL" id="JPSP01000004">
    <property type="protein sequence ID" value="KFF41667.1"/>
    <property type="molecule type" value="Genomic_DNA"/>
</dbReference>
<dbReference type="PRINTS" id="PR00094">
    <property type="entry name" value="ADENYLTKNASE"/>
</dbReference>
<dbReference type="CDD" id="cd01428">
    <property type="entry name" value="ADK"/>
    <property type="match status" value="1"/>
</dbReference>
<dbReference type="STRING" id="1527444.ucyna2_00543"/>
<dbReference type="AlphaFoldDB" id="A0A086CHK3"/>
<gene>
    <name evidence="5" type="primary">adk</name>
    <name evidence="8" type="ORF">ucyna2_00543</name>
</gene>
<keyword evidence="3 5" id="KW-0547">Nucleotide-binding</keyword>
<keyword evidence="5" id="KW-0963">Cytoplasm</keyword>
<dbReference type="GO" id="GO:0005737">
    <property type="term" value="C:cytoplasm"/>
    <property type="evidence" value="ECO:0007669"/>
    <property type="project" value="UniProtKB-SubCell"/>
</dbReference>
<feature type="region of interest" description="NMP" evidence="5">
    <location>
        <begin position="34"/>
        <end position="63"/>
    </location>
</feature>
<dbReference type="PROSITE" id="PS00113">
    <property type="entry name" value="ADENYLATE_KINASE"/>
    <property type="match status" value="1"/>
</dbReference>
<feature type="binding site" evidence="5">
    <location>
        <position position="35"/>
    </location>
    <ligand>
        <name>AMP</name>
        <dbReference type="ChEBI" id="CHEBI:456215"/>
    </ligand>
</feature>
<feature type="binding site" evidence="5">
    <location>
        <position position="96"/>
    </location>
    <ligand>
        <name>AMP</name>
        <dbReference type="ChEBI" id="CHEBI:456215"/>
    </ligand>
</feature>
<reference evidence="8 9" key="1">
    <citation type="submission" date="2014-08" db="EMBL/GenBank/DDBJ databases">
        <title>Comparative genomics reveals surprising divergence of two closely related strains of uncultivated UCYN-A cyanobacteria.</title>
        <authorList>
            <person name="Bombar D."/>
            <person name="Heller P."/>
            <person name="Sanchez-Baracaldo P."/>
            <person name="Carter B.J."/>
            <person name="Zert J.P."/>
        </authorList>
    </citation>
    <scope>NUCLEOTIDE SEQUENCE [LARGE SCALE GENOMIC DNA]</scope>
</reference>
<evidence type="ECO:0000256" key="3">
    <source>
        <dbReference type="ARBA" id="ARBA00022741"/>
    </source>
</evidence>
<evidence type="ECO:0000256" key="7">
    <source>
        <dbReference type="RuleBase" id="RU003331"/>
    </source>
</evidence>
<comment type="similarity">
    <text evidence="5 6">Belongs to the adenylate kinase family.</text>
</comment>
<dbReference type="InterPro" id="IPR027417">
    <property type="entry name" value="P-loop_NTPase"/>
</dbReference>
<comment type="catalytic activity">
    <reaction evidence="5 7">
        <text>AMP + ATP = 2 ADP</text>
        <dbReference type="Rhea" id="RHEA:12973"/>
        <dbReference type="ChEBI" id="CHEBI:30616"/>
        <dbReference type="ChEBI" id="CHEBI:456215"/>
        <dbReference type="ChEBI" id="CHEBI:456216"/>
        <dbReference type="EC" id="2.7.4.3"/>
    </reaction>
</comment>
<sequence length="193" mass="21896">MSTGKGLIFLGPPGSGKGTQAQKLSAKFNIPHISTGEMLREAITNQTKLGQEAQSYVDKGELVPDKLLLGLIQERLNQQDAQKGWILDGFPRNIFQAEFLDTLLKRLSKFSEQAVNLEVPDEVIVERLLLRGRKDDSEKTIRRRLEVYREKTQLVLDYYRQNKRLVSIDGNLKPDEVTIILKNTLTSGLTKIF</sequence>
<keyword evidence="4 5" id="KW-0418">Kinase</keyword>
<feature type="binding site" evidence="5">
    <location>
        <begin position="89"/>
        <end position="92"/>
    </location>
    <ligand>
        <name>AMP</name>
        <dbReference type="ChEBI" id="CHEBI:456215"/>
    </ligand>
</feature>
<evidence type="ECO:0000256" key="6">
    <source>
        <dbReference type="RuleBase" id="RU003330"/>
    </source>
</evidence>
<dbReference type="NCBIfam" id="NF001381">
    <property type="entry name" value="PRK00279.1-3"/>
    <property type="match status" value="1"/>
</dbReference>
<evidence type="ECO:0000256" key="4">
    <source>
        <dbReference type="ARBA" id="ARBA00022777"/>
    </source>
</evidence>
<dbReference type="Gene3D" id="3.40.50.300">
    <property type="entry name" value="P-loop containing nucleotide triphosphate hydrolases"/>
    <property type="match status" value="1"/>
</dbReference>
<keyword evidence="5 7" id="KW-0067">ATP-binding</keyword>
<keyword evidence="1 5" id="KW-0808">Transferase</keyword>
<evidence type="ECO:0000313" key="9">
    <source>
        <dbReference type="Proteomes" id="UP000028922"/>
    </source>
</evidence>
<dbReference type="NCBIfam" id="NF011104">
    <property type="entry name" value="PRK14531.1"/>
    <property type="match status" value="1"/>
</dbReference>
<evidence type="ECO:0000256" key="1">
    <source>
        <dbReference type="ARBA" id="ARBA00022679"/>
    </source>
</evidence>
<dbReference type="EC" id="2.7.4.3" evidence="5 7"/>
<dbReference type="Proteomes" id="UP000028922">
    <property type="component" value="Unassembled WGS sequence"/>
</dbReference>
<comment type="caution">
    <text evidence="8">The sequence shown here is derived from an EMBL/GenBank/DDBJ whole genome shotgun (WGS) entry which is preliminary data.</text>
</comment>
<dbReference type="InterPro" id="IPR033690">
    <property type="entry name" value="Adenylat_kinase_CS"/>
</dbReference>
<feature type="binding site" evidence="5">
    <location>
        <begin position="61"/>
        <end position="63"/>
    </location>
    <ligand>
        <name>AMP</name>
        <dbReference type="ChEBI" id="CHEBI:456215"/>
    </ligand>
</feature>
<dbReference type="InterPro" id="IPR000850">
    <property type="entry name" value="Adenylat/UMP-CMP_kin"/>
</dbReference>
<feature type="binding site" evidence="5">
    <location>
        <position position="172"/>
    </location>
    <ligand>
        <name>ATP</name>
        <dbReference type="ChEBI" id="CHEBI:30616"/>
    </ligand>
</feature>
<proteinExistence type="inferred from homology"/>
<dbReference type="Pfam" id="PF00406">
    <property type="entry name" value="ADK"/>
    <property type="match status" value="1"/>
</dbReference>
<dbReference type="GO" id="GO:0044209">
    <property type="term" value="P:AMP salvage"/>
    <property type="evidence" value="ECO:0007669"/>
    <property type="project" value="UniProtKB-UniRule"/>
</dbReference>
<dbReference type="NCBIfam" id="NF011100">
    <property type="entry name" value="PRK14527.1"/>
    <property type="match status" value="1"/>
</dbReference>
<dbReference type="GO" id="GO:0004017">
    <property type="term" value="F:AMP kinase activity"/>
    <property type="evidence" value="ECO:0007669"/>
    <property type="project" value="UniProtKB-UniRule"/>
</dbReference>
<comment type="domain">
    <text evidence="5">Consists of three domains, a large central CORE domain and two small peripheral domains, NMPbind and LID, which undergo movements during catalysis. The LID domain closes over the site of phosphoryl transfer upon ATP binding. Assembling and dissambling the active center during each catalytic cycle provides an effective means to prevent ATP hydrolysis.</text>
</comment>
<comment type="subcellular location">
    <subcellularLocation>
        <location evidence="5 7">Cytoplasm</location>
    </subcellularLocation>
</comment>
<evidence type="ECO:0000256" key="2">
    <source>
        <dbReference type="ARBA" id="ARBA00022727"/>
    </source>
</evidence>
<dbReference type="InterPro" id="IPR006259">
    <property type="entry name" value="Adenyl_kin_sub"/>
</dbReference>
<feature type="binding site" evidence="5">
    <location>
        <position position="133"/>
    </location>
    <ligand>
        <name>AMP</name>
        <dbReference type="ChEBI" id="CHEBI:456215"/>
    </ligand>
</feature>
<feature type="binding site" evidence="5">
    <location>
        <begin position="14"/>
        <end position="19"/>
    </location>
    <ligand>
        <name>ATP</name>
        <dbReference type="ChEBI" id="CHEBI:30616"/>
    </ligand>
</feature>
<dbReference type="NCBIfam" id="TIGR01351">
    <property type="entry name" value="adk"/>
    <property type="match status" value="1"/>
</dbReference>
<dbReference type="UniPathway" id="UPA00588">
    <property type="reaction ID" value="UER00649"/>
</dbReference>
<dbReference type="GO" id="GO:0005524">
    <property type="term" value="F:ATP binding"/>
    <property type="evidence" value="ECO:0007669"/>
    <property type="project" value="UniProtKB-UniRule"/>
</dbReference>
<evidence type="ECO:0000256" key="5">
    <source>
        <dbReference type="HAMAP-Rule" id="MF_00235"/>
    </source>
</evidence>
<comment type="pathway">
    <text evidence="5">Purine metabolism; AMP biosynthesis via salvage pathway; AMP from ADP: step 1/1.</text>
</comment>
<keyword evidence="2 5" id="KW-0545">Nucleotide biosynthesis</keyword>
<dbReference type="eggNOG" id="COG0563">
    <property type="taxonomic scope" value="Bacteria"/>
</dbReference>
<feature type="binding site" evidence="5">
    <location>
        <position position="40"/>
    </location>
    <ligand>
        <name>AMP</name>
        <dbReference type="ChEBI" id="CHEBI:456215"/>
    </ligand>
</feature>
<organism evidence="8 9">
    <name type="scientific">Candidatus Atelocyanobacterium thalassa isolate SIO64986</name>
    <dbReference type="NCBI Taxonomy" id="1527444"/>
    <lineage>
        <taxon>Bacteria</taxon>
        <taxon>Bacillati</taxon>
        <taxon>Cyanobacteriota</taxon>
        <taxon>Cyanophyceae</taxon>
        <taxon>Oscillatoriophycideae</taxon>
        <taxon>Chroococcales</taxon>
        <taxon>Aphanothecaceae</taxon>
        <taxon>Candidatus Atelocyanobacterium</taxon>
        <taxon>Candidatus Atelocyanobacterium thalassae</taxon>
    </lineage>
</organism>